<organism evidence="7 8">
    <name type="scientific">Colletotrichum tanaceti</name>
    <dbReference type="NCBI Taxonomy" id="1306861"/>
    <lineage>
        <taxon>Eukaryota</taxon>
        <taxon>Fungi</taxon>
        <taxon>Dikarya</taxon>
        <taxon>Ascomycota</taxon>
        <taxon>Pezizomycotina</taxon>
        <taxon>Sordariomycetes</taxon>
        <taxon>Hypocreomycetidae</taxon>
        <taxon>Glomerellales</taxon>
        <taxon>Glomerellaceae</taxon>
        <taxon>Colletotrichum</taxon>
        <taxon>Colletotrichum destructivum species complex</taxon>
    </lineage>
</organism>
<dbReference type="PANTHER" id="PTHR47338:SF4">
    <property type="entry name" value="ZN(II)2CYS6 TRANSCRIPTION FACTOR (EUROFUNG)"/>
    <property type="match status" value="1"/>
</dbReference>
<accession>A0A4U6XR34</accession>
<dbReference type="CDD" id="cd12148">
    <property type="entry name" value="fungal_TF_MHR"/>
    <property type="match status" value="1"/>
</dbReference>
<name>A0A4U6XR34_9PEZI</name>
<dbReference type="STRING" id="1306861.A0A4U6XR34"/>
<dbReference type="GO" id="GO:0000981">
    <property type="term" value="F:DNA-binding transcription factor activity, RNA polymerase II-specific"/>
    <property type="evidence" value="ECO:0007669"/>
    <property type="project" value="InterPro"/>
</dbReference>
<evidence type="ECO:0000256" key="2">
    <source>
        <dbReference type="ARBA" id="ARBA00022723"/>
    </source>
</evidence>
<keyword evidence="2" id="KW-0479">Metal-binding</keyword>
<dbReference type="EMBL" id="PJEX01000027">
    <property type="protein sequence ID" value="TKW58320.1"/>
    <property type="molecule type" value="Genomic_DNA"/>
</dbReference>
<dbReference type="InterPro" id="IPR007219">
    <property type="entry name" value="XnlR_reg_dom"/>
</dbReference>
<evidence type="ECO:0000256" key="1">
    <source>
        <dbReference type="ARBA" id="ARBA00004123"/>
    </source>
</evidence>
<evidence type="ECO:0000259" key="6">
    <source>
        <dbReference type="Pfam" id="PF04082"/>
    </source>
</evidence>
<keyword evidence="5" id="KW-0539">Nucleus</keyword>
<dbReference type="AlphaFoldDB" id="A0A4U6XR34"/>
<keyword evidence="4" id="KW-0804">Transcription</keyword>
<evidence type="ECO:0000313" key="7">
    <source>
        <dbReference type="EMBL" id="TKW58320.1"/>
    </source>
</evidence>
<comment type="subcellular location">
    <subcellularLocation>
        <location evidence="1">Nucleus</location>
    </subcellularLocation>
</comment>
<dbReference type="GO" id="GO:0003677">
    <property type="term" value="F:DNA binding"/>
    <property type="evidence" value="ECO:0007669"/>
    <property type="project" value="InterPro"/>
</dbReference>
<keyword evidence="3" id="KW-0805">Transcription regulation</keyword>
<gene>
    <name evidence="7" type="ORF">CTA1_12159</name>
</gene>
<protein>
    <recommendedName>
        <fullName evidence="6">Xylanolytic transcriptional activator regulatory domain-containing protein</fullName>
    </recommendedName>
</protein>
<dbReference type="Pfam" id="PF04082">
    <property type="entry name" value="Fungal_trans"/>
    <property type="match status" value="1"/>
</dbReference>
<dbReference type="Proteomes" id="UP000310108">
    <property type="component" value="Unassembled WGS sequence"/>
</dbReference>
<dbReference type="GO" id="GO:0005634">
    <property type="term" value="C:nucleus"/>
    <property type="evidence" value="ECO:0007669"/>
    <property type="project" value="UniProtKB-SubCell"/>
</dbReference>
<feature type="domain" description="Xylanolytic transcriptional activator regulatory" evidence="6">
    <location>
        <begin position="8"/>
        <end position="56"/>
    </location>
</feature>
<reference evidence="7 8" key="1">
    <citation type="journal article" date="2019" name="PLoS ONE">
        <title>Comparative genome analysis indicates high evolutionary potential of pathogenicity genes in Colletotrichum tanaceti.</title>
        <authorList>
            <person name="Lelwala R.V."/>
            <person name="Korhonen P.K."/>
            <person name="Young N.D."/>
            <person name="Scott J.B."/>
            <person name="Ades P.A."/>
            <person name="Gasser R.B."/>
            <person name="Taylor P.W.J."/>
        </authorList>
    </citation>
    <scope>NUCLEOTIDE SEQUENCE [LARGE SCALE GENOMIC DNA]</scope>
    <source>
        <strain evidence="7">BRIP57314</strain>
    </source>
</reference>
<evidence type="ECO:0000256" key="4">
    <source>
        <dbReference type="ARBA" id="ARBA00023163"/>
    </source>
</evidence>
<dbReference type="GO" id="GO:0008270">
    <property type="term" value="F:zinc ion binding"/>
    <property type="evidence" value="ECO:0007669"/>
    <property type="project" value="InterPro"/>
</dbReference>
<evidence type="ECO:0000256" key="5">
    <source>
        <dbReference type="ARBA" id="ARBA00023242"/>
    </source>
</evidence>
<sequence>MEEPSELLPPAEQEERRRCFWSVYLLDKLVSLGRGRHLAILDESCHVQIPCDEPTFRSGCWGRGEPVTLHQLLDWKTDNSVVRDGFLLAMMSPKRWNPKLTWRP</sequence>
<keyword evidence="8" id="KW-1185">Reference proteome</keyword>
<evidence type="ECO:0000256" key="3">
    <source>
        <dbReference type="ARBA" id="ARBA00023015"/>
    </source>
</evidence>
<comment type="caution">
    <text evidence="7">The sequence shown here is derived from an EMBL/GenBank/DDBJ whole genome shotgun (WGS) entry which is preliminary data.</text>
</comment>
<dbReference type="GO" id="GO:0006351">
    <property type="term" value="P:DNA-templated transcription"/>
    <property type="evidence" value="ECO:0007669"/>
    <property type="project" value="InterPro"/>
</dbReference>
<dbReference type="InterPro" id="IPR050815">
    <property type="entry name" value="TF_fung"/>
</dbReference>
<proteinExistence type="predicted"/>
<evidence type="ECO:0000313" key="8">
    <source>
        <dbReference type="Proteomes" id="UP000310108"/>
    </source>
</evidence>
<dbReference type="PANTHER" id="PTHR47338">
    <property type="entry name" value="ZN(II)2CYS6 TRANSCRIPTION FACTOR (EUROFUNG)-RELATED"/>
    <property type="match status" value="1"/>
</dbReference>